<dbReference type="PANTHER" id="PTHR47099">
    <property type="entry name" value="METHYLCOBAMIDE:COM METHYLTRANSFERASE MTBA"/>
    <property type="match status" value="1"/>
</dbReference>
<name>A0A3E2X1B6_9FIRM</name>
<dbReference type="GO" id="GO:0004853">
    <property type="term" value="F:uroporphyrinogen decarboxylase activity"/>
    <property type="evidence" value="ECO:0007669"/>
    <property type="project" value="InterPro"/>
</dbReference>
<evidence type="ECO:0000259" key="1">
    <source>
        <dbReference type="Pfam" id="PF01208"/>
    </source>
</evidence>
<sequence length="387" mass="44199">MSKRSDVLKVLEGKEPEFVPWFADLAYWLNYLRDEQKIPKEYLAMGSNYTRNLVDGLAGGLAEEGLQQLHKDLGAGFYLQGYFPFQEIYHNASVEITKNKNDTITYYKTPYGTLREVWRYVESSHSSAPVEYLVKSSKDLKALQYLYQDIEYVPDYALSEMRMKSIGENGINVSYTPKSPMMELVALKAGIETVITELLQEEPNEFDELMKCMAEKHTQAAQIAIDSPAGCIFVPDNLSSELVGGNIYDEYIKPIHEDWTERIRKAGKKSMVHLDGTLIPLLTKLSYAGFDVIEAVTPYHVGDIKLEELRKHVKEETIIWGGLPSGFFADSFSDTDFEEWVKKVLDLMRKDNRFVLGVADEVVPGTTFERIRTVDRLVTEFGKFESR</sequence>
<dbReference type="InterPro" id="IPR038071">
    <property type="entry name" value="UROD/MetE-like_sf"/>
</dbReference>
<dbReference type="Proteomes" id="UP000261111">
    <property type="component" value="Unassembled WGS sequence"/>
</dbReference>
<dbReference type="InterPro" id="IPR000257">
    <property type="entry name" value="Uroporphyrinogen_deCOase"/>
</dbReference>
<dbReference type="InterPro" id="IPR052024">
    <property type="entry name" value="Methanogen_methyltrans"/>
</dbReference>
<dbReference type="PANTHER" id="PTHR47099:SF1">
    <property type="entry name" value="METHYLCOBAMIDE:COM METHYLTRANSFERASE MTBA"/>
    <property type="match status" value="1"/>
</dbReference>
<reference evidence="2 3" key="1">
    <citation type="submission" date="2018-08" db="EMBL/GenBank/DDBJ databases">
        <title>A genome reference for cultivated species of the human gut microbiota.</title>
        <authorList>
            <person name="Zou Y."/>
            <person name="Xue W."/>
            <person name="Luo G."/>
        </authorList>
    </citation>
    <scope>NUCLEOTIDE SEQUENCE [LARGE SCALE GENOMIC DNA]</scope>
    <source>
        <strain evidence="2 3">AF19-21</strain>
    </source>
</reference>
<organism evidence="2 3">
    <name type="scientific">Hungatella hathewayi</name>
    <dbReference type="NCBI Taxonomy" id="154046"/>
    <lineage>
        <taxon>Bacteria</taxon>
        <taxon>Bacillati</taxon>
        <taxon>Bacillota</taxon>
        <taxon>Clostridia</taxon>
        <taxon>Lachnospirales</taxon>
        <taxon>Lachnospiraceae</taxon>
        <taxon>Hungatella</taxon>
    </lineage>
</organism>
<dbReference type="SUPFAM" id="SSF51726">
    <property type="entry name" value="UROD/MetE-like"/>
    <property type="match status" value="1"/>
</dbReference>
<dbReference type="AlphaFoldDB" id="A0A3E2X1B6"/>
<accession>A0A3E2X1B6</accession>
<gene>
    <name evidence="2" type="ORF">DWX41_02535</name>
</gene>
<evidence type="ECO:0000313" key="3">
    <source>
        <dbReference type="Proteomes" id="UP000261111"/>
    </source>
</evidence>
<dbReference type="Pfam" id="PF01208">
    <property type="entry name" value="URO-D"/>
    <property type="match status" value="1"/>
</dbReference>
<evidence type="ECO:0000313" key="2">
    <source>
        <dbReference type="EMBL" id="RGC35084.1"/>
    </source>
</evidence>
<dbReference type="GeneID" id="93335710"/>
<comment type="caution">
    <text evidence="2">The sequence shown here is derived from an EMBL/GenBank/DDBJ whole genome shotgun (WGS) entry which is preliminary data.</text>
</comment>
<dbReference type="GO" id="GO:0006779">
    <property type="term" value="P:porphyrin-containing compound biosynthetic process"/>
    <property type="evidence" value="ECO:0007669"/>
    <property type="project" value="InterPro"/>
</dbReference>
<dbReference type="Gene3D" id="3.20.20.210">
    <property type="match status" value="1"/>
</dbReference>
<feature type="domain" description="Uroporphyrinogen decarboxylase (URO-D)" evidence="1">
    <location>
        <begin position="195"/>
        <end position="379"/>
    </location>
</feature>
<dbReference type="EMBL" id="QVIA01000002">
    <property type="protein sequence ID" value="RGC35084.1"/>
    <property type="molecule type" value="Genomic_DNA"/>
</dbReference>
<proteinExistence type="predicted"/>
<dbReference type="RefSeq" id="WP_025656056.1">
    <property type="nucleotide sequence ID" value="NZ_QVIA01000002.1"/>
</dbReference>
<protein>
    <recommendedName>
        <fullName evidence="1">Uroporphyrinogen decarboxylase (URO-D) domain-containing protein</fullName>
    </recommendedName>
</protein>